<evidence type="ECO:0000259" key="2">
    <source>
        <dbReference type="Pfam" id="PF16095"/>
    </source>
</evidence>
<comment type="caution">
    <text evidence="4">The sequence shown here is derived from an EMBL/GenBank/DDBJ whole genome shotgun (WGS) entry which is preliminary data.</text>
</comment>
<protein>
    <recommendedName>
        <fullName evidence="6">C-terminal of Roc (COR) domain-containing protein</fullName>
    </recommendedName>
</protein>
<accession>A0AAE0S955</accession>
<dbReference type="InterPro" id="IPR032171">
    <property type="entry name" value="COR-A"/>
</dbReference>
<dbReference type="InterPro" id="IPR041249">
    <property type="entry name" value="HEPN_DZIP3"/>
</dbReference>
<dbReference type="Pfam" id="PF16095">
    <property type="entry name" value="COR-A"/>
    <property type="match status" value="1"/>
</dbReference>
<proteinExistence type="predicted"/>
<reference evidence="4" key="2">
    <citation type="journal article" date="2021" name="Genome Biol. Evol.">
        <title>Developing a high-quality reference genome for a parasitic bivalve with doubly uniparental inheritance (Bivalvia: Unionida).</title>
        <authorList>
            <person name="Smith C.H."/>
        </authorList>
    </citation>
    <scope>NUCLEOTIDE SEQUENCE</scope>
    <source>
        <strain evidence="4">CHS0354</strain>
        <tissue evidence="4">Mantle</tissue>
    </source>
</reference>
<gene>
    <name evidence="4" type="ORF">CHS0354_007955</name>
</gene>
<reference evidence="4" key="3">
    <citation type="submission" date="2023-05" db="EMBL/GenBank/DDBJ databases">
        <authorList>
            <person name="Smith C.H."/>
        </authorList>
    </citation>
    <scope>NUCLEOTIDE SEQUENCE</scope>
    <source>
        <strain evidence="4">CHS0354</strain>
        <tissue evidence="4">Mantle</tissue>
    </source>
</reference>
<dbReference type="Proteomes" id="UP001195483">
    <property type="component" value="Unassembled WGS sequence"/>
</dbReference>
<evidence type="ECO:0000256" key="1">
    <source>
        <dbReference type="ARBA" id="ARBA00022737"/>
    </source>
</evidence>
<feature type="domain" description="DZIP3-like HEPN" evidence="3">
    <location>
        <begin position="492"/>
        <end position="597"/>
    </location>
</feature>
<dbReference type="Gene3D" id="1.10.10.10">
    <property type="entry name" value="Winged helix-like DNA-binding domain superfamily/Winged helix DNA-binding domain"/>
    <property type="match status" value="1"/>
</dbReference>
<feature type="domain" description="COR" evidence="2">
    <location>
        <begin position="94"/>
        <end position="261"/>
    </location>
</feature>
<dbReference type="InterPro" id="IPR027417">
    <property type="entry name" value="P-loop_NTPase"/>
</dbReference>
<dbReference type="InterPro" id="IPR036388">
    <property type="entry name" value="WH-like_DNA-bd_sf"/>
</dbReference>
<keyword evidence="5" id="KW-1185">Reference proteome</keyword>
<reference evidence="4" key="1">
    <citation type="journal article" date="2021" name="Genome Biol. Evol.">
        <title>A High-Quality Reference Genome for a Parasitic Bivalve with Doubly Uniparental Inheritance (Bivalvia: Unionida).</title>
        <authorList>
            <person name="Smith C.H."/>
        </authorList>
    </citation>
    <scope>NUCLEOTIDE SEQUENCE</scope>
    <source>
        <strain evidence="4">CHS0354</strain>
    </source>
</reference>
<organism evidence="4 5">
    <name type="scientific">Potamilus streckersoni</name>
    <dbReference type="NCBI Taxonomy" id="2493646"/>
    <lineage>
        <taxon>Eukaryota</taxon>
        <taxon>Metazoa</taxon>
        <taxon>Spiralia</taxon>
        <taxon>Lophotrochozoa</taxon>
        <taxon>Mollusca</taxon>
        <taxon>Bivalvia</taxon>
        <taxon>Autobranchia</taxon>
        <taxon>Heteroconchia</taxon>
        <taxon>Palaeoheterodonta</taxon>
        <taxon>Unionida</taxon>
        <taxon>Unionoidea</taxon>
        <taxon>Unionidae</taxon>
        <taxon>Ambleminae</taxon>
        <taxon>Lampsilini</taxon>
        <taxon>Potamilus</taxon>
    </lineage>
</organism>
<dbReference type="Pfam" id="PF18738">
    <property type="entry name" value="HEPN_DZIP3"/>
    <property type="match status" value="1"/>
</dbReference>
<dbReference type="EMBL" id="JAEAOA010000534">
    <property type="protein sequence ID" value="KAK3587463.1"/>
    <property type="molecule type" value="Genomic_DNA"/>
</dbReference>
<dbReference type="Gene3D" id="3.40.50.300">
    <property type="entry name" value="P-loop containing nucleotide triphosphate hydrolases"/>
    <property type="match status" value="1"/>
</dbReference>
<evidence type="ECO:0000313" key="4">
    <source>
        <dbReference type="EMBL" id="KAK3587463.1"/>
    </source>
</evidence>
<dbReference type="AlphaFoldDB" id="A0AAE0S955"/>
<sequence length="624" mass="71000">MNSIHSCTPSPQSGIPAVILVGTHVDKIPEKYRQKVINTYFMKIRHLLKDKPTIVHLMCDIAIDNTLHDPKLKELKRNIFNLASQQPHWGEEKPARWLPLEQAIMTLKASGTKVVRVSLLDEINRSASVRIQDKDEMDLFLRYQHEIGSILYFNAEGLRDSIVLDPQFIIDALKSLITAEMFIRAIPVITSKWFEFKEDGKLAHQLIDAIWTKEKNPDFHDNKNHLLLLMEKLNLIARPKSYSEDRKEVKEEDYFLAPCMLRQATPTEIISPESDPDIGNTSVLCFVCTAKFLPTPVFHRLLGACLTYWPIAKQGSQNLIYCGCCVFDIDDVHQMTLHFRDYVIFTRVTGVGVINMHQSSEVCGKVKTFIFENLSRIIGNLGQSLQFELHIQCPRADPKSLEGLIAVSKLQRSEKVRCHSHAKSHILESKELLKFWFEDKEPSDAGSSSGAMATPPRSDTDRFMCIAYLLVDVGSRVLRQLLSHHTVTSTCTLDQYLAKHRNTINSLRRVFNQSQMDIMFPPNGDDTNLDDYDITLLSALFNNIVPTLSQQEKDMIKCLREERNKLYGHAKSCQINSSDFQTYCNDISSTLTTLSQQCGDTVFEAKILQEIHCTQVSAIPADPT</sequence>
<name>A0AAE0S955_9BIVA</name>
<evidence type="ECO:0000313" key="5">
    <source>
        <dbReference type="Proteomes" id="UP001195483"/>
    </source>
</evidence>
<evidence type="ECO:0008006" key="6">
    <source>
        <dbReference type="Google" id="ProtNLM"/>
    </source>
</evidence>
<evidence type="ECO:0000259" key="3">
    <source>
        <dbReference type="Pfam" id="PF18738"/>
    </source>
</evidence>
<keyword evidence="1" id="KW-0677">Repeat</keyword>